<dbReference type="PROSITE" id="PS51257">
    <property type="entry name" value="PROKAR_LIPOPROTEIN"/>
    <property type="match status" value="1"/>
</dbReference>
<sequence length="34" mass="3652">MTDRHIVVAVLAILVLGLAACAPQEFTSEEINNL</sequence>
<name>A0A381XBQ5_9ZZZZ</name>
<protein>
    <submittedName>
        <fullName evidence="1">Uncharacterized protein</fullName>
    </submittedName>
</protein>
<organism evidence="1">
    <name type="scientific">marine metagenome</name>
    <dbReference type="NCBI Taxonomy" id="408172"/>
    <lineage>
        <taxon>unclassified sequences</taxon>
        <taxon>metagenomes</taxon>
        <taxon>ecological metagenomes</taxon>
    </lineage>
</organism>
<feature type="non-terminal residue" evidence="1">
    <location>
        <position position="34"/>
    </location>
</feature>
<accession>A0A381XBQ5</accession>
<proteinExistence type="predicted"/>
<dbReference type="AlphaFoldDB" id="A0A381XBQ5"/>
<gene>
    <name evidence="1" type="ORF">METZ01_LOCUS115033</name>
</gene>
<reference evidence="1" key="1">
    <citation type="submission" date="2018-05" db="EMBL/GenBank/DDBJ databases">
        <authorList>
            <person name="Lanie J.A."/>
            <person name="Ng W.-L."/>
            <person name="Kazmierczak K.M."/>
            <person name="Andrzejewski T.M."/>
            <person name="Davidsen T.M."/>
            <person name="Wayne K.J."/>
            <person name="Tettelin H."/>
            <person name="Glass J.I."/>
            <person name="Rusch D."/>
            <person name="Podicherti R."/>
            <person name="Tsui H.-C.T."/>
            <person name="Winkler M.E."/>
        </authorList>
    </citation>
    <scope>NUCLEOTIDE SEQUENCE</scope>
</reference>
<evidence type="ECO:0000313" key="1">
    <source>
        <dbReference type="EMBL" id="SVA62179.1"/>
    </source>
</evidence>
<dbReference type="EMBL" id="UINC01014605">
    <property type="protein sequence ID" value="SVA62179.1"/>
    <property type="molecule type" value="Genomic_DNA"/>
</dbReference>